<gene>
    <name evidence="3" type="ORF">PV04_00812</name>
</gene>
<dbReference type="Pfam" id="PF00566">
    <property type="entry name" value="RabGAP-TBC"/>
    <property type="match status" value="1"/>
</dbReference>
<dbReference type="SUPFAM" id="SSF47923">
    <property type="entry name" value="Ypt/Rab-GAP domain of gyp1p"/>
    <property type="match status" value="2"/>
</dbReference>
<feature type="region of interest" description="Disordered" evidence="1">
    <location>
        <begin position="300"/>
        <end position="473"/>
    </location>
</feature>
<evidence type="ECO:0000313" key="3">
    <source>
        <dbReference type="EMBL" id="KIW72630.1"/>
    </source>
</evidence>
<dbReference type="FunFam" id="1.10.8.270:FF:000034">
    <property type="entry name" value="TBC (Tre-2/Bub2/Cdc16) domain family"/>
    <property type="match status" value="1"/>
</dbReference>
<protein>
    <recommendedName>
        <fullName evidence="2">Rab-GAP TBC domain-containing protein</fullName>
    </recommendedName>
</protein>
<dbReference type="GO" id="GO:0005096">
    <property type="term" value="F:GTPase activator activity"/>
    <property type="evidence" value="ECO:0007669"/>
    <property type="project" value="TreeGrafter"/>
</dbReference>
<dbReference type="HOGENOM" id="CLU_009825_0_0_1"/>
<dbReference type="InterPro" id="IPR035969">
    <property type="entry name" value="Rab-GAP_TBC_sf"/>
</dbReference>
<dbReference type="InterPro" id="IPR050302">
    <property type="entry name" value="Rab_GAP_TBC_domain"/>
</dbReference>
<feature type="region of interest" description="Disordered" evidence="1">
    <location>
        <begin position="250"/>
        <end position="286"/>
    </location>
</feature>
<feature type="compositionally biased region" description="Basic and acidic residues" evidence="1">
    <location>
        <begin position="250"/>
        <end position="264"/>
    </location>
</feature>
<dbReference type="Gene3D" id="1.10.10.750">
    <property type="entry name" value="Ypt/Rab-GAP domain of gyp1p, domain 1"/>
    <property type="match status" value="1"/>
</dbReference>
<sequence>MEAPLGREALSHAWDSFPPGARPASCQSFTMSALSALPPIARPPSPGVGPTPPWESFPLGCAQASTLDPTDFGIVQVVEADSEHGLWTIPTFVPPKPTKLQAAEKPLLARQNTAVNSSRSPEITFPPLTASLLETYTRKQLEGFRVNDFSWKSAQGLDLDLRSLTPLSHANSNIFTMATTITEAPGSPPDLCSRSSKSSSYSSSFSSPDDGLESDITNFEEIGLEDEKHTPSRFTHSRDVSMQSIGSQHELMKTREGASGEKRPALPQLQTHVKVSGPRQDSAPPRVNMSKMAMFKRGFTSPEAFYPPNNTRPRSSSPPSRRHPASVSTLSLSAGGLRPGPQSSVSSLGVPSRRASWQPHRKTVEELEAEYHDSDDDLPDDASLWNVPVSPHPSGLRSHRSSFRGSPERYQAAPSPRPIPLEHARTAPEMAPRPALHSQQSLPKTKPPSPRSISLTPATSNPSSPRNGGFTFKNRTKSWNLAMAGLSEEAKIISEALEFHAEARDQERLERLQGGSSRESLETPTDRSSRASSIQLPPIQKSALDFMPISKEKEAILSRTRPSWLPPKDPKEEKKHLKEYQRMMAASIEADKKRRAKLQVQQCEKDDTRQTLNRIWHFYVDEETDLTTIDKRVNDLCWRGISPNLRGKVWQRAIGNPLGLTAQSYEKALRRAKQIKKRTSDQLDHDEKGMGRWFVDIERDAETAFPELNLFQRQAPLWQDLIDVCEAYACYRSDVGYIYGIQLIAALLLLQLPTPAEAFILLANCLNRPVPLAFQTDEKTTTSRTYNHAVSTLGIKFPRLHEYLFGSLEQGGLGFRGEEVFEPMLRTIFSNGLDVDRLCRVWDIWIFEGDRTLVNAAVAVLGSLQPQLFGMEGDPDLKRRNIQEMLGWGPFNRLPLSGHWNLQTLGDEDRFVDEIRLAGTLDYTGR</sequence>
<dbReference type="AlphaFoldDB" id="A0A0D2G1I8"/>
<feature type="compositionally biased region" description="Basic and acidic residues" evidence="1">
    <location>
        <begin position="519"/>
        <end position="529"/>
    </location>
</feature>
<dbReference type="Gene3D" id="1.10.472.80">
    <property type="entry name" value="Ypt/Rab-GAP domain of gyp1p, domain 3"/>
    <property type="match status" value="1"/>
</dbReference>
<feature type="region of interest" description="Disordered" evidence="1">
    <location>
        <begin position="181"/>
        <end position="214"/>
    </location>
</feature>
<dbReference type="SMART" id="SM00164">
    <property type="entry name" value="TBC"/>
    <property type="match status" value="1"/>
</dbReference>
<dbReference type="EMBL" id="KN846956">
    <property type="protein sequence ID" value="KIW72630.1"/>
    <property type="molecule type" value="Genomic_DNA"/>
</dbReference>
<dbReference type="Gene3D" id="1.10.8.270">
    <property type="entry name" value="putative rabgap domain of human tbc1 domain family member 14 like domains"/>
    <property type="match status" value="1"/>
</dbReference>
<feature type="compositionally biased region" description="Polar residues" evidence="1">
    <location>
        <begin position="451"/>
        <end position="466"/>
    </location>
</feature>
<feature type="compositionally biased region" description="Basic and acidic residues" evidence="1">
    <location>
        <begin position="362"/>
        <end position="372"/>
    </location>
</feature>
<dbReference type="GO" id="GO:0031267">
    <property type="term" value="F:small GTPase binding"/>
    <property type="evidence" value="ECO:0007669"/>
    <property type="project" value="TreeGrafter"/>
</dbReference>
<dbReference type="PANTHER" id="PTHR47219">
    <property type="entry name" value="RAB GTPASE-ACTIVATING PROTEIN 1-LIKE"/>
    <property type="match status" value="1"/>
</dbReference>
<reference evidence="3 4" key="1">
    <citation type="submission" date="2015-01" db="EMBL/GenBank/DDBJ databases">
        <title>The Genome Sequence of Capronia semiimmersa CBS27337.</title>
        <authorList>
            <consortium name="The Broad Institute Genomics Platform"/>
            <person name="Cuomo C."/>
            <person name="de Hoog S."/>
            <person name="Gorbushina A."/>
            <person name="Stielow B."/>
            <person name="Teixiera M."/>
            <person name="Abouelleil A."/>
            <person name="Chapman S.B."/>
            <person name="Priest M."/>
            <person name="Young S.K."/>
            <person name="Wortman J."/>
            <person name="Nusbaum C."/>
            <person name="Birren B."/>
        </authorList>
    </citation>
    <scope>NUCLEOTIDE SEQUENCE [LARGE SCALE GENOMIC DNA]</scope>
    <source>
        <strain evidence="3 4">CBS 27337</strain>
    </source>
</reference>
<accession>A0A0D2G1I8</accession>
<proteinExistence type="predicted"/>
<evidence type="ECO:0000313" key="4">
    <source>
        <dbReference type="Proteomes" id="UP000054266"/>
    </source>
</evidence>
<dbReference type="Pfam" id="PF22874">
    <property type="entry name" value="SBE2_M"/>
    <property type="match status" value="1"/>
</dbReference>
<name>A0A0D2G1I8_9EURO</name>
<feature type="domain" description="Rab-GAP TBC" evidence="2">
    <location>
        <begin position="640"/>
        <end position="849"/>
    </location>
</feature>
<dbReference type="Proteomes" id="UP000054266">
    <property type="component" value="Unassembled WGS sequence"/>
</dbReference>
<dbReference type="PROSITE" id="PS50086">
    <property type="entry name" value="TBC_RABGAP"/>
    <property type="match status" value="1"/>
</dbReference>
<feature type="compositionally biased region" description="Low complexity" evidence="1">
    <location>
        <begin position="193"/>
        <end position="207"/>
    </location>
</feature>
<evidence type="ECO:0000256" key="1">
    <source>
        <dbReference type="SAM" id="MobiDB-lite"/>
    </source>
</evidence>
<evidence type="ECO:0000259" key="2">
    <source>
        <dbReference type="PROSITE" id="PS50086"/>
    </source>
</evidence>
<feature type="region of interest" description="Disordered" evidence="1">
    <location>
        <begin position="509"/>
        <end position="534"/>
    </location>
</feature>
<dbReference type="STRING" id="5601.A0A0D2G1I8"/>
<dbReference type="InterPro" id="IPR053949">
    <property type="entry name" value="SBE2/SBE22_M"/>
</dbReference>
<dbReference type="InterPro" id="IPR000195">
    <property type="entry name" value="Rab-GAP-TBC_dom"/>
</dbReference>
<keyword evidence="4" id="KW-1185">Reference proteome</keyword>
<dbReference type="PANTHER" id="PTHR47219:SF15">
    <property type="entry name" value="TBC1 DOMAIN FAMILY MEMBER 12 ISOFORM X1"/>
    <property type="match status" value="1"/>
</dbReference>
<organism evidence="3 4">
    <name type="scientific">Phialophora macrospora</name>
    <dbReference type="NCBI Taxonomy" id="1851006"/>
    <lineage>
        <taxon>Eukaryota</taxon>
        <taxon>Fungi</taxon>
        <taxon>Dikarya</taxon>
        <taxon>Ascomycota</taxon>
        <taxon>Pezizomycotina</taxon>
        <taxon>Eurotiomycetes</taxon>
        <taxon>Chaetothyriomycetidae</taxon>
        <taxon>Chaetothyriales</taxon>
        <taxon>Herpotrichiellaceae</taxon>
        <taxon>Phialophora</taxon>
    </lineage>
</organism>